<dbReference type="InterPro" id="IPR013187">
    <property type="entry name" value="F-box-assoc_dom_typ3"/>
</dbReference>
<dbReference type="InterPro" id="IPR017451">
    <property type="entry name" value="F-box-assoc_interact_dom"/>
</dbReference>
<evidence type="ECO:0000259" key="2">
    <source>
        <dbReference type="Pfam" id="PF08268"/>
    </source>
</evidence>
<evidence type="ECO:0000256" key="1">
    <source>
        <dbReference type="SAM" id="MobiDB-lite"/>
    </source>
</evidence>
<keyword evidence="4" id="KW-1185">Reference proteome</keyword>
<dbReference type="Pfam" id="PF08268">
    <property type="entry name" value="FBA_3"/>
    <property type="match status" value="1"/>
</dbReference>
<organism evidence="3 4">
    <name type="scientific">Solanum commersonii</name>
    <name type="common">Commerson's wild potato</name>
    <name type="synonym">Commerson's nightshade</name>
    <dbReference type="NCBI Taxonomy" id="4109"/>
    <lineage>
        <taxon>Eukaryota</taxon>
        <taxon>Viridiplantae</taxon>
        <taxon>Streptophyta</taxon>
        <taxon>Embryophyta</taxon>
        <taxon>Tracheophyta</taxon>
        <taxon>Spermatophyta</taxon>
        <taxon>Magnoliopsida</taxon>
        <taxon>eudicotyledons</taxon>
        <taxon>Gunneridae</taxon>
        <taxon>Pentapetalae</taxon>
        <taxon>asterids</taxon>
        <taxon>lamiids</taxon>
        <taxon>Solanales</taxon>
        <taxon>Solanaceae</taxon>
        <taxon>Solanoideae</taxon>
        <taxon>Solaneae</taxon>
        <taxon>Solanum</taxon>
    </lineage>
</organism>
<dbReference type="EMBL" id="JACXVP010000005">
    <property type="protein sequence ID" value="KAG5606949.1"/>
    <property type="molecule type" value="Genomic_DNA"/>
</dbReference>
<feature type="region of interest" description="Disordered" evidence="1">
    <location>
        <begin position="1"/>
        <end position="62"/>
    </location>
</feature>
<proteinExistence type="predicted"/>
<dbReference type="OrthoDB" id="1282028at2759"/>
<gene>
    <name evidence="3" type="ORF">H5410_028441</name>
</gene>
<dbReference type="InterPro" id="IPR036047">
    <property type="entry name" value="F-box-like_dom_sf"/>
</dbReference>
<name>A0A9J5Z419_SOLCO</name>
<dbReference type="NCBIfam" id="TIGR01640">
    <property type="entry name" value="F_box_assoc_1"/>
    <property type="match status" value="1"/>
</dbReference>
<accession>A0A9J5Z419</accession>
<evidence type="ECO:0000313" key="3">
    <source>
        <dbReference type="EMBL" id="KAG5606949.1"/>
    </source>
</evidence>
<sequence>MTQKKMKSVRGTLANPEATPKAAMMKISNSNTKKGNQISDSKKFNLSRCQQKKKKKSIANTTRISDSKKFDVSRCQQQKKKNKKSVHTCQEMDIVAHSQGSIFSQQDLMWEILSRLPVRSLLRFKCVAKSWDITSDPYFQMKHQRHHANSTKFLVVHCNLNRDNNFYSTSSLSSPDDVQKLDDLPPKSHILFGSCHGLYLIGVGSSNNQVLLWNPSTRESILLPPPEFGILNSYFALGYDQITNDYVVLTIHDDMKLTPVDPHCGILALKSASWRKVCIKTPELFCPCRDSFGTCMVFVHGAFHWLPCDFLVVSLSISNQTLTEIPYPDQMCNRRPPNLGIKQCSLSVLEGMLCISSSWERIGGVDTTFMLWAMKDYSVKESWIQLFKINFTGLDLAKSIYRVLDGDVLFDVYTSGEGGFCRSLRTSKGPIQLWFDWFHSFYEYSTIFHVTTFTESLISPKSLL</sequence>
<comment type="caution">
    <text evidence="3">The sequence shown here is derived from an EMBL/GenBank/DDBJ whole genome shotgun (WGS) entry which is preliminary data.</text>
</comment>
<feature type="domain" description="F-box associated beta-propeller type 3" evidence="2">
    <location>
        <begin position="182"/>
        <end position="385"/>
    </location>
</feature>
<protein>
    <recommendedName>
        <fullName evidence="2">F-box associated beta-propeller type 3 domain-containing protein</fullName>
    </recommendedName>
</protein>
<dbReference type="PANTHER" id="PTHR31672:SF13">
    <property type="entry name" value="F-BOX PROTEIN CPR30-LIKE"/>
    <property type="match status" value="1"/>
</dbReference>
<dbReference type="PANTHER" id="PTHR31672">
    <property type="entry name" value="BNACNNG10540D PROTEIN"/>
    <property type="match status" value="1"/>
</dbReference>
<dbReference type="SUPFAM" id="SSF81383">
    <property type="entry name" value="F-box domain"/>
    <property type="match status" value="1"/>
</dbReference>
<dbReference type="InterPro" id="IPR050796">
    <property type="entry name" value="SCF_F-box_component"/>
</dbReference>
<dbReference type="AlphaFoldDB" id="A0A9J5Z419"/>
<feature type="compositionally biased region" description="Polar residues" evidence="1">
    <location>
        <begin position="27"/>
        <end position="39"/>
    </location>
</feature>
<dbReference type="Proteomes" id="UP000824120">
    <property type="component" value="Chromosome 5"/>
</dbReference>
<reference evidence="3 4" key="1">
    <citation type="submission" date="2020-09" db="EMBL/GenBank/DDBJ databases">
        <title>De no assembly of potato wild relative species, Solanum commersonii.</title>
        <authorList>
            <person name="Cho K."/>
        </authorList>
    </citation>
    <scope>NUCLEOTIDE SEQUENCE [LARGE SCALE GENOMIC DNA]</scope>
    <source>
        <strain evidence="3">LZ3.2</strain>
        <tissue evidence="3">Leaf</tissue>
    </source>
</reference>
<evidence type="ECO:0000313" key="4">
    <source>
        <dbReference type="Proteomes" id="UP000824120"/>
    </source>
</evidence>